<feature type="domain" description="NADPH-dependent FMN reductase-like" evidence="3">
    <location>
        <begin position="3"/>
        <end position="142"/>
    </location>
</feature>
<keyword evidence="5" id="KW-1185">Reference proteome</keyword>
<dbReference type="PANTHER" id="PTHR30543:SF21">
    <property type="entry name" value="NAD(P)H-DEPENDENT FMN REDUCTASE LOT6"/>
    <property type="match status" value="1"/>
</dbReference>
<accession>A0A897MQ48</accession>
<dbReference type="EMBL" id="CP064786">
    <property type="protein sequence ID" value="QSG04280.1"/>
    <property type="molecule type" value="Genomic_DNA"/>
</dbReference>
<dbReference type="GeneID" id="70686471"/>
<dbReference type="PANTHER" id="PTHR30543">
    <property type="entry name" value="CHROMATE REDUCTASE"/>
    <property type="match status" value="1"/>
</dbReference>
<dbReference type="InterPro" id="IPR050712">
    <property type="entry name" value="NAD(P)H-dep_reductase"/>
</dbReference>
<organism evidence="4 5">
    <name type="scientific">Natranaeroarchaeum sulfidigenes</name>
    <dbReference type="NCBI Taxonomy" id="2784880"/>
    <lineage>
        <taxon>Archaea</taxon>
        <taxon>Methanobacteriati</taxon>
        <taxon>Methanobacteriota</taxon>
        <taxon>Stenosarchaea group</taxon>
        <taxon>Halobacteria</taxon>
        <taxon>Halobacteriales</taxon>
        <taxon>Natronoarchaeaceae</taxon>
        <taxon>Natranaeroarchaeum</taxon>
    </lineage>
</organism>
<comment type="cofactor">
    <cofactor evidence="1">
        <name>[4Fe-4S] cluster</name>
        <dbReference type="ChEBI" id="CHEBI:49883"/>
    </cofactor>
</comment>
<evidence type="ECO:0000313" key="5">
    <source>
        <dbReference type="Proteomes" id="UP000663586"/>
    </source>
</evidence>
<dbReference type="Proteomes" id="UP000663586">
    <property type="component" value="Chromosome"/>
</dbReference>
<dbReference type="AlphaFoldDB" id="A0A897MQ48"/>
<dbReference type="InterPro" id="IPR029039">
    <property type="entry name" value="Flavoprotein-like_sf"/>
</dbReference>
<dbReference type="GO" id="GO:0010181">
    <property type="term" value="F:FMN binding"/>
    <property type="evidence" value="ECO:0007669"/>
    <property type="project" value="TreeGrafter"/>
</dbReference>
<gene>
    <name evidence="4" type="ORF">AArcS_3093</name>
</gene>
<dbReference type="KEGG" id="hara:AArcS_3093"/>
<name>A0A897MQ48_9EURY</name>
<dbReference type="GO" id="GO:0005829">
    <property type="term" value="C:cytosol"/>
    <property type="evidence" value="ECO:0007669"/>
    <property type="project" value="TreeGrafter"/>
</dbReference>
<evidence type="ECO:0000259" key="3">
    <source>
        <dbReference type="Pfam" id="PF03358"/>
    </source>
</evidence>
<evidence type="ECO:0000256" key="1">
    <source>
        <dbReference type="ARBA" id="ARBA00001966"/>
    </source>
</evidence>
<comment type="similarity">
    <text evidence="2">Belongs to the SsuE family. Isf subfamily.</text>
</comment>
<dbReference type="InterPro" id="IPR005025">
    <property type="entry name" value="FMN_Rdtase-like_dom"/>
</dbReference>
<evidence type="ECO:0000313" key="4">
    <source>
        <dbReference type="EMBL" id="QSG04280.1"/>
    </source>
</evidence>
<evidence type="ECO:0000256" key="2">
    <source>
        <dbReference type="ARBA" id="ARBA00038292"/>
    </source>
</evidence>
<dbReference type="Gene3D" id="3.40.50.360">
    <property type="match status" value="1"/>
</dbReference>
<proteinExistence type="inferred from homology"/>
<dbReference type="Pfam" id="PF03358">
    <property type="entry name" value="FMN_red"/>
    <property type="match status" value="1"/>
</dbReference>
<sequence length="193" mass="21468">MTQIVAVPGSLRSESYTRTALRYALDSAERAGAETELLDLREYDLPLYNPDLDSPGDSELVKRRIREADGVLIGSPNYHGSYSAAFRNFHDYCSYDDFEDTVVGLLAVAGGDAYASTLDHLRVTMRGVHAWVLPKQVGIPNVYDQFEMDAEGIDGRTFVDPELHQRVDELGRLIVEHAERLGRPADPRINADG</sequence>
<dbReference type="GO" id="GO:0016491">
    <property type="term" value="F:oxidoreductase activity"/>
    <property type="evidence" value="ECO:0007669"/>
    <property type="project" value="InterPro"/>
</dbReference>
<protein>
    <submittedName>
        <fullName evidence="4">Multimeric flavodoxin WrbA</fullName>
    </submittedName>
</protein>
<dbReference type="RefSeq" id="WP_238478304.1">
    <property type="nucleotide sequence ID" value="NZ_CP064786.1"/>
</dbReference>
<reference evidence="4" key="1">
    <citation type="submission" date="2020-11" db="EMBL/GenBank/DDBJ databases">
        <title>Carbohydrate-dependent, anaerobic sulfur respiration: A novel catabolism in halophilic archaea.</title>
        <authorList>
            <person name="Sorokin D.Y."/>
            <person name="Messina E."/>
            <person name="Smedile F."/>
            <person name="La Cono V."/>
            <person name="Hallsworth J.E."/>
            <person name="Yakimov M.M."/>
        </authorList>
    </citation>
    <scope>NUCLEOTIDE SEQUENCE</scope>
    <source>
        <strain evidence="4">AArc-S</strain>
    </source>
</reference>
<dbReference type="SUPFAM" id="SSF52218">
    <property type="entry name" value="Flavoproteins"/>
    <property type="match status" value="1"/>
</dbReference>